<dbReference type="AlphaFoldDB" id="A0A084WSE3"/>
<proteinExistence type="predicted"/>
<reference evidence="1 3" key="1">
    <citation type="journal article" date="2014" name="BMC Genomics">
        <title>Genome sequence of Anopheles sinensis provides insight into genetics basis of mosquito competence for malaria parasites.</title>
        <authorList>
            <person name="Zhou D."/>
            <person name="Zhang D."/>
            <person name="Ding G."/>
            <person name="Shi L."/>
            <person name="Hou Q."/>
            <person name="Ye Y."/>
            <person name="Xu Y."/>
            <person name="Zhou H."/>
            <person name="Xiong C."/>
            <person name="Li S."/>
            <person name="Yu J."/>
            <person name="Hong S."/>
            <person name="Yu X."/>
            <person name="Zou P."/>
            <person name="Chen C."/>
            <person name="Chang X."/>
            <person name="Wang W."/>
            <person name="Lv Y."/>
            <person name="Sun Y."/>
            <person name="Ma L."/>
            <person name="Shen B."/>
            <person name="Zhu C."/>
        </authorList>
    </citation>
    <scope>NUCLEOTIDE SEQUENCE [LARGE SCALE GENOMIC DNA]</scope>
</reference>
<evidence type="ECO:0000313" key="2">
    <source>
        <dbReference type="EnsemblMetazoa" id="ASIC021471-PA"/>
    </source>
</evidence>
<reference evidence="2" key="2">
    <citation type="submission" date="2020-05" db="UniProtKB">
        <authorList>
            <consortium name="EnsemblMetazoa"/>
        </authorList>
    </citation>
    <scope>IDENTIFICATION</scope>
</reference>
<dbReference type="Proteomes" id="UP000030765">
    <property type="component" value="Unassembled WGS sequence"/>
</dbReference>
<accession>A0A084WSE3</accession>
<evidence type="ECO:0000313" key="3">
    <source>
        <dbReference type="Proteomes" id="UP000030765"/>
    </source>
</evidence>
<dbReference type="EnsemblMetazoa" id="ASIC021471-RA">
    <property type="protein sequence ID" value="ASIC021471-PA"/>
    <property type="gene ID" value="ASIC021471"/>
</dbReference>
<keyword evidence="3" id="KW-1185">Reference proteome</keyword>
<gene>
    <name evidence="1" type="ORF">ZHAS_00021471</name>
</gene>
<organism evidence="1">
    <name type="scientific">Anopheles sinensis</name>
    <name type="common">Mosquito</name>
    <dbReference type="NCBI Taxonomy" id="74873"/>
    <lineage>
        <taxon>Eukaryota</taxon>
        <taxon>Metazoa</taxon>
        <taxon>Ecdysozoa</taxon>
        <taxon>Arthropoda</taxon>
        <taxon>Hexapoda</taxon>
        <taxon>Insecta</taxon>
        <taxon>Pterygota</taxon>
        <taxon>Neoptera</taxon>
        <taxon>Endopterygota</taxon>
        <taxon>Diptera</taxon>
        <taxon>Nematocera</taxon>
        <taxon>Culicoidea</taxon>
        <taxon>Culicidae</taxon>
        <taxon>Anophelinae</taxon>
        <taxon>Anopheles</taxon>
    </lineage>
</organism>
<protein>
    <submittedName>
        <fullName evidence="1 2">Uncharacterized protein</fullName>
    </submittedName>
</protein>
<dbReference type="EMBL" id="KE525415">
    <property type="protein sequence ID" value="KFB53137.1"/>
    <property type="molecule type" value="Genomic_DNA"/>
</dbReference>
<sequence>MVEGSLRACCSTETAFSQKVDYTRTTDNDPTDVRLIARSVRAATVRTARMCRSTTGSASTPIVVPVSR</sequence>
<dbReference type="VEuPathDB" id="VectorBase:ASIC021471"/>
<evidence type="ECO:0000313" key="1">
    <source>
        <dbReference type="EMBL" id="KFB53137.1"/>
    </source>
</evidence>
<dbReference type="EMBL" id="ATLV01026493">
    <property type="status" value="NOT_ANNOTATED_CDS"/>
    <property type="molecule type" value="Genomic_DNA"/>
</dbReference>
<name>A0A084WSE3_ANOSI</name>